<evidence type="ECO:0000313" key="10">
    <source>
        <dbReference type="Proteomes" id="UP000294914"/>
    </source>
</evidence>
<feature type="transmembrane region" description="Helical" evidence="8">
    <location>
        <begin position="34"/>
        <end position="52"/>
    </location>
</feature>
<reference evidence="9 10" key="1">
    <citation type="submission" date="2019-03" db="EMBL/GenBank/DDBJ databases">
        <title>Genomic Encyclopedia of Type Strains, Phase IV (KMG-IV): sequencing the most valuable type-strain genomes for metagenomic binning, comparative biology and taxonomic classification.</title>
        <authorList>
            <person name="Goeker M."/>
        </authorList>
    </citation>
    <scope>NUCLEOTIDE SEQUENCE [LARGE SCALE GENOMIC DNA]</scope>
    <source>
        <strain evidence="9 10">DSM 16326</strain>
    </source>
</reference>
<keyword evidence="7 8" id="KW-0472">Membrane</keyword>
<evidence type="ECO:0000256" key="3">
    <source>
        <dbReference type="ARBA" id="ARBA00022448"/>
    </source>
</evidence>
<evidence type="ECO:0000256" key="5">
    <source>
        <dbReference type="ARBA" id="ARBA00022692"/>
    </source>
</evidence>
<protein>
    <recommendedName>
        <fullName evidence="11">AEC family transporter</fullName>
    </recommendedName>
</protein>
<dbReference type="GO" id="GO:0055085">
    <property type="term" value="P:transmembrane transport"/>
    <property type="evidence" value="ECO:0007669"/>
    <property type="project" value="InterPro"/>
</dbReference>
<name>A0A4R8IKU8_9GAMM</name>
<feature type="transmembrane region" description="Helical" evidence="8">
    <location>
        <begin position="64"/>
        <end position="83"/>
    </location>
</feature>
<evidence type="ECO:0000256" key="6">
    <source>
        <dbReference type="ARBA" id="ARBA00022989"/>
    </source>
</evidence>
<dbReference type="EMBL" id="SOQX01000004">
    <property type="protein sequence ID" value="TDY00998.1"/>
    <property type="molecule type" value="Genomic_DNA"/>
</dbReference>
<dbReference type="Pfam" id="PF03547">
    <property type="entry name" value="Mem_trans"/>
    <property type="match status" value="1"/>
</dbReference>
<comment type="subcellular location">
    <subcellularLocation>
        <location evidence="1">Cell membrane</location>
        <topology evidence="1">Multi-pass membrane protein</topology>
    </subcellularLocation>
</comment>
<evidence type="ECO:0000256" key="1">
    <source>
        <dbReference type="ARBA" id="ARBA00004651"/>
    </source>
</evidence>
<organism evidence="9 10">
    <name type="scientific">Thiohalophilus thiocyanatoxydans</name>
    <dbReference type="NCBI Taxonomy" id="381308"/>
    <lineage>
        <taxon>Bacteria</taxon>
        <taxon>Pseudomonadati</taxon>
        <taxon>Pseudomonadota</taxon>
        <taxon>Gammaproteobacteria</taxon>
        <taxon>Thiohalomonadales</taxon>
        <taxon>Thiohalophilaceae</taxon>
        <taxon>Thiohalophilus</taxon>
    </lineage>
</organism>
<evidence type="ECO:0000256" key="7">
    <source>
        <dbReference type="ARBA" id="ARBA00023136"/>
    </source>
</evidence>
<feature type="transmembrane region" description="Helical" evidence="8">
    <location>
        <begin position="193"/>
        <end position="210"/>
    </location>
</feature>
<evidence type="ECO:0000256" key="8">
    <source>
        <dbReference type="SAM" id="Phobius"/>
    </source>
</evidence>
<keyword evidence="5 8" id="KW-0812">Transmembrane</keyword>
<feature type="transmembrane region" description="Helical" evidence="8">
    <location>
        <begin position="251"/>
        <end position="271"/>
    </location>
</feature>
<keyword evidence="6 8" id="KW-1133">Transmembrane helix</keyword>
<feature type="transmembrane region" description="Helical" evidence="8">
    <location>
        <begin position="166"/>
        <end position="187"/>
    </location>
</feature>
<feature type="transmembrane region" description="Helical" evidence="8">
    <location>
        <begin position="6"/>
        <end position="22"/>
    </location>
</feature>
<keyword evidence="10" id="KW-1185">Reference proteome</keyword>
<evidence type="ECO:0000256" key="4">
    <source>
        <dbReference type="ARBA" id="ARBA00022475"/>
    </source>
</evidence>
<dbReference type="InterPro" id="IPR004776">
    <property type="entry name" value="Mem_transp_PIN-like"/>
</dbReference>
<dbReference type="AlphaFoldDB" id="A0A4R8IKU8"/>
<feature type="transmembrane region" description="Helical" evidence="8">
    <location>
        <begin position="95"/>
        <end position="118"/>
    </location>
</feature>
<dbReference type="GO" id="GO:0005886">
    <property type="term" value="C:plasma membrane"/>
    <property type="evidence" value="ECO:0007669"/>
    <property type="project" value="UniProtKB-SubCell"/>
</dbReference>
<keyword evidence="4" id="KW-1003">Cell membrane</keyword>
<dbReference type="PANTHER" id="PTHR36838:SF1">
    <property type="entry name" value="SLR1864 PROTEIN"/>
    <property type="match status" value="1"/>
</dbReference>
<dbReference type="Proteomes" id="UP000294914">
    <property type="component" value="Unassembled WGS sequence"/>
</dbReference>
<feature type="transmembrane region" description="Helical" evidence="8">
    <location>
        <begin position="278"/>
        <end position="300"/>
    </location>
</feature>
<dbReference type="PANTHER" id="PTHR36838">
    <property type="entry name" value="AUXIN EFFLUX CARRIER FAMILY PROTEIN"/>
    <property type="match status" value="1"/>
</dbReference>
<keyword evidence="3" id="KW-0813">Transport</keyword>
<sequence length="305" mass="32784">MVDTLFSMMIIILCGAIWRYLSPGGVDSEKARQVITGLVYNLLLPALILAILWQAPLGISSLKISGLAALGILVGLLLGWLACRSCRMPRAVTGAVILAAAFPNANYLGLPVLVSVFGEWAASVAIQYDLFASTPLLFTLGILLAQQFGQSEVRESIGHRLMRIPPLWAALLAVALNLGNVPAPALLQNTLSMLGESVIPLMLLVLGMSLRWEVLRWDRLPSVAVVVVIQLLLMPLVVWGGALMLDLEPRLLAPVVLEAAMPSMVIGVVICDRYGLDTTVYAAAVTVSTLLSLISLPLWYGWLPV</sequence>
<feature type="transmembrane region" description="Helical" evidence="8">
    <location>
        <begin position="124"/>
        <end position="145"/>
    </location>
</feature>
<accession>A0A4R8IKU8</accession>
<proteinExistence type="inferred from homology"/>
<evidence type="ECO:0008006" key="11">
    <source>
        <dbReference type="Google" id="ProtNLM"/>
    </source>
</evidence>
<dbReference type="Gene3D" id="1.20.1530.20">
    <property type="match status" value="2"/>
</dbReference>
<gene>
    <name evidence="9" type="ORF">EDC23_1744</name>
</gene>
<dbReference type="InterPro" id="IPR038770">
    <property type="entry name" value="Na+/solute_symporter_sf"/>
</dbReference>
<evidence type="ECO:0000313" key="9">
    <source>
        <dbReference type="EMBL" id="TDY00998.1"/>
    </source>
</evidence>
<comment type="caution">
    <text evidence="9">The sequence shown here is derived from an EMBL/GenBank/DDBJ whole genome shotgun (WGS) entry which is preliminary data.</text>
</comment>
<comment type="similarity">
    <text evidence="2">Belongs to the auxin efflux carrier (TC 2.A.69) family.</text>
</comment>
<evidence type="ECO:0000256" key="2">
    <source>
        <dbReference type="ARBA" id="ARBA00010145"/>
    </source>
</evidence>
<feature type="transmembrane region" description="Helical" evidence="8">
    <location>
        <begin position="222"/>
        <end position="245"/>
    </location>
</feature>